<protein>
    <submittedName>
        <fullName evidence="2">Uncharacterized protein</fullName>
    </submittedName>
</protein>
<dbReference type="HOGENOM" id="CLU_2250706_0_0_1"/>
<dbReference type="GeneID" id="18930595"/>
<accession>F4RYF9</accession>
<reference evidence="3" key="1">
    <citation type="journal article" date="2011" name="Proc. Natl. Acad. Sci. U.S.A.">
        <title>Obligate biotrophy features unraveled by the genomic analysis of rust fungi.</title>
        <authorList>
            <person name="Duplessis S."/>
            <person name="Cuomo C.A."/>
            <person name="Lin Y.-C."/>
            <person name="Aerts A."/>
            <person name="Tisserant E."/>
            <person name="Veneault-Fourrey C."/>
            <person name="Joly D.L."/>
            <person name="Hacquard S."/>
            <person name="Amselem J."/>
            <person name="Cantarel B.L."/>
            <person name="Chiu R."/>
            <person name="Coutinho P.M."/>
            <person name="Feau N."/>
            <person name="Field M."/>
            <person name="Frey P."/>
            <person name="Gelhaye E."/>
            <person name="Goldberg J."/>
            <person name="Grabherr M.G."/>
            <person name="Kodira C.D."/>
            <person name="Kohler A."/>
            <person name="Kuees U."/>
            <person name="Lindquist E.A."/>
            <person name="Lucas S.M."/>
            <person name="Mago R."/>
            <person name="Mauceli E."/>
            <person name="Morin E."/>
            <person name="Murat C."/>
            <person name="Pangilinan J.L."/>
            <person name="Park R."/>
            <person name="Pearson M."/>
            <person name="Quesneville H."/>
            <person name="Rouhier N."/>
            <person name="Sakthikumar S."/>
            <person name="Salamov A.A."/>
            <person name="Schmutz J."/>
            <person name="Selles B."/>
            <person name="Shapiro H."/>
            <person name="Tanguay P."/>
            <person name="Tuskan G.A."/>
            <person name="Henrissat B."/>
            <person name="Van de Peer Y."/>
            <person name="Rouze P."/>
            <person name="Ellis J.G."/>
            <person name="Dodds P.N."/>
            <person name="Schein J.E."/>
            <person name="Zhong S."/>
            <person name="Hamelin R.C."/>
            <person name="Grigoriev I.V."/>
            <person name="Szabo L.J."/>
            <person name="Martin F."/>
        </authorList>
    </citation>
    <scope>NUCLEOTIDE SEQUENCE [LARGE SCALE GENOMIC DNA]</scope>
    <source>
        <strain evidence="3">98AG31 / pathotype 3-4-7</strain>
    </source>
</reference>
<evidence type="ECO:0000313" key="3">
    <source>
        <dbReference type="Proteomes" id="UP000001072"/>
    </source>
</evidence>
<proteinExistence type="predicted"/>
<dbReference type="VEuPathDB" id="FungiDB:MELLADRAFT_66252"/>
<gene>
    <name evidence="2" type="ORF">MELLADRAFT_66252</name>
</gene>
<dbReference type="KEGG" id="mlr:MELLADRAFT_66252"/>
<dbReference type="EMBL" id="GL883130">
    <property type="protein sequence ID" value="EGG02463.1"/>
    <property type="molecule type" value="Genomic_DNA"/>
</dbReference>
<feature type="compositionally biased region" description="Basic and acidic residues" evidence="1">
    <location>
        <begin position="18"/>
        <end position="28"/>
    </location>
</feature>
<keyword evidence="3" id="KW-1185">Reference proteome</keyword>
<dbReference type="Proteomes" id="UP000001072">
    <property type="component" value="Unassembled WGS sequence"/>
</dbReference>
<dbReference type="RefSeq" id="XP_007414152.1">
    <property type="nucleotide sequence ID" value="XM_007414090.1"/>
</dbReference>
<evidence type="ECO:0000256" key="1">
    <source>
        <dbReference type="SAM" id="MobiDB-lite"/>
    </source>
</evidence>
<evidence type="ECO:0000313" key="2">
    <source>
        <dbReference type="EMBL" id="EGG02463.1"/>
    </source>
</evidence>
<sequence>MMGRKKKPKSSSTAAVQPDRHGSDHPIELEGNPVHELPAPANPRARPVHELLASRPVHELAASNPVYELPGSRPVYELPGSTPHSGPPPPHVHELPASELGYRA</sequence>
<dbReference type="AlphaFoldDB" id="F4RYF9"/>
<name>F4RYF9_MELLP</name>
<feature type="region of interest" description="Disordered" evidence="1">
    <location>
        <begin position="65"/>
        <end position="104"/>
    </location>
</feature>
<dbReference type="InParanoid" id="F4RYF9"/>
<feature type="region of interest" description="Disordered" evidence="1">
    <location>
        <begin position="1"/>
        <end position="43"/>
    </location>
</feature>
<organism evidence="3">
    <name type="scientific">Melampsora larici-populina (strain 98AG31 / pathotype 3-4-7)</name>
    <name type="common">Poplar leaf rust fungus</name>
    <dbReference type="NCBI Taxonomy" id="747676"/>
    <lineage>
        <taxon>Eukaryota</taxon>
        <taxon>Fungi</taxon>
        <taxon>Dikarya</taxon>
        <taxon>Basidiomycota</taxon>
        <taxon>Pucciniomycotina</taxon>
        <taxon>Pucciniomycetes</taxon>
        <taxon>Pucciniales</taxon>
        <taxon>Melampsoraceae</taxon>
        <taxon>Melampsora</taxon>
    </lineage>
</organism>